<dbReference type="RefSeq" id="WP_127690523.1">
    <property type="nucleotide sequence ID" value="NZ_RZUL01000002.1"/>
</dbReference>
<keyword evidence="8" id="KW-0411">Iron-sulfur</keyword>
<keyword evidence="6" id="KW-0560">Oxidoreductase</keyword>
<evidence type="ECO:0000256" key="2">
    <source>
        <dbReference type="ARBA" id="ARBA00022692"/>
    </source>
</evidence>
<evidence type="ECO:0000259" key="11">
    <source>
        <dbReference type="PROSITE" id="PS51296"/>
    </source>
</evidence>
<comment type="subcellular location">
    <subcellularLocation>
        <location evidence="1">Membrane</location>
    </subcellularLocation>
</comment>
<evidence type="ECO:0000256" key="4">
    <source>
        <dbReference type="ARBA" id="ARBA00022723"/>
    </source>
</evidence>
<dbReference type="PANTHER" id="PTHR21266:SF32">
    <property type="entry name" value="CHOLESTEROL 7-DESATURASE NVD"/>
    <property type="match status" value="1"/>
</dbReference>
<dbReference type="InterPro" id="IPR017941">
    <property type="entry name" value="Rieske_2Fe-2S"/>
</dbReference>
<evidence type="ECO:0000256" key="1">
    <source>
        <dbReference type="ARBA" id="ARBA00004370"/>
    </source>
</evidence>
<dbReference type="GO" id="GO:0016020">
    <property type="term" value="C:membrane"/>
    <property type="evidence" value="ECO:0007669"/>
    <property type="project" value="UniProtKB-SubCell"/>
</dbReference>
<dbReference type="Gene3D" id="2.102.10.10">
    <property type="entry name" value="Rieske [2Fe-2S] iron-sulphur domain"/>
    <property type="match status" value="1"/>
</dbReference>
<evidence type="ECO:0000256" key="5">
    <source>
        <dbReference type="ARBA" id="ARBA00022989"/>
    </source>
</evidence>
<sequence>MATLAKSDASPAPRTRGLKIPPQGVGGFDRSWFPICLSTDVGPGEVIGREFMDGQIVIWRGESGTPHVQSAFCRHLGAHLKVGEVVGEHIRCAFHHWSYDGKGQCIKIAAGDTPPRDATLFDFPTRESLGLIWAFNGDEPDVELPHFSAPEDTLLLKAHHVKDMNIDSYMVFSNSMDFQHLKVVHGVELIGDLEDLEITDRGMTYSQNMKIPGIGTVRQTIRAWGTNSIALEGVTMGRKTFQMSVGCPLPGNRARIFNIDSTVKPTDAPGDAQMAEQLIQIMIDFGDRLIAEDAPVHDSMSFRHDRMAESDKYLAMYLRFARLYPRHHPAADLIAV</sequence>
<dbReference type="GO" id="GO:0051537">
    <property type="term" value="F:2 iron, 2 sulfur cluster binding"/>
    <property type="evidence" value="ECO:0007669"/>
    <property type="project" value="UniProtKB-KW"/>
</dbReference>
<keyword evidence="3" id="KW-0001">2Fe-2S</keyword>
<evidence type="ECO:0000256" key="8">
    <source>
        <dbReference type="ARBA" id="ARBA00023014"/>
    </source>
</evidence>
<dbReference type="OrthoDB" id="9800776at2"/>
<keyword evidence="7" id="KW-0408">Iron</keyword>
<keyword evidence="2" id="KW-0812">Transmembrane</keyword>
<reference evidence="12 13" key="1">
    <citation type="submission" date="2019-01" db="EMBL/GenBank/DDBJ databases">
        <authorList>
            <person name="Chen W.-M."/>
        </authorList>
    </citation>
    <scope>NUCLEOTIDE SEQUENCE [LARGE SCALE GENOMIC DNA]</scope>
    <source>
        <strain evidence="12 13">TLA-22</strain>
    </source>
</reference>
<feature type="domain" description="Rieske" evidence="11">
    <location>
        <begin position="33"/>
        <end position="134"/>
    </location>
</feature>
<dbReference type="GO" id="GO:0016491">
    <property type="term" value="F:oxidoreductase activity"/>
    <property type="evidence" value="ECO:0007669"/>
    <property type="project" value="UniProtKB-KW"/>
</dbReference>
<name>A0A437JA15_9SPHN</name>
<evidence type="ECO:0000256" key="3">
    <source>
        <dbReference type="ARBA" id="ARBA00022714"/>
    </source>
</evidence>
<organism evidence="12 13">
    <name type="scientific">Sphingobium algorifonticola</name>
    <dbReference type="NCBI Taxonomy" id="2008318"/>
    <lineage>
        <taxon>Bacteria</taxon>
        <taxon>Pseudomonadati</taxon>
        <taxon>Pseudomonadota</taxon>
        <taxon>Alphaproteobacteria</taxon>
        <taxon>Sphingomonadales</taxon>
        <taxon>Sphingomonadaceae</taxon>
        <taxon>Sphingobium</taxon>
    </lineage>
</organism>
<dbReference type="GO" id="GO:0046872">
    <property type="term" value="F:metal ion binding"/>
    <property type="evidence" value="ECO:0007669"/>
    <property type="project" value="UniProtKB-KW"/>
</dbReference>
<keyword evidence="4" id="KW-0479">Metal-binding</keyword>
<dbReference type="EMBL" id="RZUL01000002">
    <property type="protein sequence ID" value="RVT42347.1"/>
    <property type="molecule type" value="Genomic_DNA"/>
</dbReference>
<protein>
    <submittedName>
        <fullName evidence="12">Rieske (2Fe-2S) protein</fullName>
    </submittedName>
</protein>
<dbReference type="PANTHER" id="PTHR21266">
    <property type="entry name" value="IRON-SULFUR DOMAIN CONTAINING PROTEIN"/>
    <property type="match status" value="1"/>
</dbReference>
<dbReference type="InterPro" id="IPR050584">
    <property type="entry name" value="Cholesterol_7-desaturase"/>
</dbReference>
<gene>
    <name evidence="12" type="ORF">ENE74_09140</name>
</gene>
<evidence type="ECO:0000256" key="6">
    <source>
        <dbReference type="ARBA" id="ARBA00023002"/>
    </source>
</evidence>
<feature type="region of interest" description="Disordered" evidence="10">
    <location>
        <begin position="1"/>
        <end position="21"/>
    </location>
</feature>
<dbReference type="GO" id="GO:0005737">
    <property type="term" value="C:cytoplasm"/>
    <property type="evidence" value="ECO:0007669"/>
    <property type="project" value="TreeGrafter"/>
</dbReference>
<evidence type="ECO:0000313" key="13">
    <source>
        <dbReference type="Proteomes" id="UP000282977"/>
    </source>
</evidence>
<dbReference type="PROSITE" id="PS51296">
    <property type="entry name" value="RIESKE"/>
    <property type="match status" value="1"/>
</dbReference>
<evidence type="ECO:0000256" key="9">
    <source>
        <dbReference type="ARBA" id="ARBA00023136"/>
    </source>
</evidence>
<comment type="caution">
    <text evidence="12">The sequence shown here is derived from an EMBL/GenBank/DDBJ whole genome shotgun (WGS) entry which is preliminary data.</text>
</comment>
<keyword evidence="13" id="KW-1185">Reference proteome</keyword>
<dbReference type="AlphaFoldDB" id="A0A437JA15"/>
<proteinExistence type="predicted"/>
<dbReference type="CDD" id="cd03469">
    <property type="entry name" value="Rieske_RO_Alpha_N"/>
    <property type="match status" value="1"/>
</dbReference>
<dbReference type="Pfam" id="PF00355">
    <property type="entry name" value="Rieske"/>
    <property type="match status" value="1"/>
</dbReference>
<dbReference type="SUPFAM" id="SSF50022">
    <property type="entry name" value="ISP domain"/>
    <property type="match status" value="1"/>
</dbReference>
<evidence type="ECO:0000313" key="12">
    <source>
        <dbReference type="EMBL" id="RVT42347.1"/>
    </source>
</evidence>
<dbReference type="Proteomes" id="UP000282977">
    <property type="component" value="Unassembled WGS sequence"/>
</dbReference>
<dbReference type="InterPro" id="IPR036922">
    <property type="entry name" value="Rieske_2Fe-2S_sf"/>
</dbReference>
<keyword evidence="9" id="KW-0472">Membrane</keyword>
<evidence type="ECO:0000256" key="7">
    <source>
        <dbReference type="ARBA" id="ARBA00023004"/>
    </source>
</evidence>
<accession>A0A437JA15</accession>
<keyword evidence="5" id="KW-1133">Transmembrane helix</keyword>
<evidence type="ECO:0000256" key="10">
    <source>
        <dbReference type="SAM" id="MobiDB-lite"/>
    </source>
</evidence>